<dbReference type="Proteomes" id="UP000663586">
    <property type="component" value="Chromosome"/>
</dbReference>
<sequence length="108" mass="12565">MSLDDLTVDVEETYESLDEEISLDLDDDTRQELTMLMAALDKEEGDIVEQAVRLLFQSTVETGKLDFHLRSGYDVTYDEYLSGMTYEEMGGGIQYPQQQQNDERRYQF</sequence>
<protein>
    <submittedName>
        <fullName evidence="1">Uncharacterized protein</fullName>
    </submittedName>
</protein>
<dbReference type="AlphaFoldDB" id="A0A897MKJ5"/>
<evidence type="ECO:0000313" key="1">
    <source>
        <dbReference type="EMBL" id="QSG02640.1"/>
    </source>
</evidence>
<dbReference type="InterPro" id="IPR058893">
    <property type="entry name" value="RHH-containing"/>
</dbReference>
<dbReference type="RefSeq" id="WP_238479784.1">
    <property type="nucleotide sequence ID" value="NZ_CP064786.1"/>
</dbReference>
<dbReference type="Pfam" id="PF26048">
    <property type="entry name" value="RHH_11"/>
    <property type="match status" value="1"/>
</dbReference>
<reference evidence="1" key="1">
    <citation type="submission" date="2020-11" db="EMBL/GenBank/DDBJ databases">
        <title>Carbohydrate-dependent, anaerobic sulfur respiration: A novel catabolism in halophilic archaea.</title>
        <authorList>
            <person name="Sorokin D.Y."/>
            <person name="Messina E."/>
            <person name="Smedile F."/>
            <person name="La Cono V."/>
            <person name="Hallsworth J.E."/>
            <person name="Yakimov M.M."/>
        </authorList>
    </citation>
    <scope>NUCLEOTIDE SEQUENCE</scope>
    <source>
        <strain evidence="1">AArc-S</strain>
    </source>
</reference>
<dbReference type="KEGG" id="hara:AArcS_1425"/>
<dbReference type="GeneID" id="70684808"/>
<name>A0A897MKJ5_9EURY</name>
<keyword evidence="2" id="KW-1185">Reference proteome</keyword>
<proteinExistence type="predicted"/>
<organism evidence="1 2">
    <name type="scientific">Natranaeroarchaeum sulfidigenes</name>
    <dbReference type="NCBI Taxonomy" id="2784880"/>
    <lineage>
        <taxon>Archaea</taxon>
        <taxon>Methanobacteriati</taxon>
        <taxon>Methanobacteriota</taxon>
        <taxon>Stenosarchaea group</taxon>
        <taxon>Halobacteria</taxon>
        <taxon>Halobacteriales</taxon>
        <taxon>Natronoarchaeaceae</taxon>
        <taxon>Natranaeroarchaeum</taxon>
    </lineage>
</organism>
<gene>
    <name evidence="1" type="ORF">AArcS_1425</name>
</gene>
<evidence type="ECO:0000313" key="2">
    <source>
        <dbReference type="Proteomes" id="UP000663586"/>
    </source>
</evidence>
<accession>A0A897MKJ5</accession>
<dbReference type="EMBL" id="CP064786">
    <property type="protein sequence ID" value="QSG02640.1"/>
    <property type="molecule type" value="Genomic_DNA"/>
</dbReference>